<gene>
    <name evidence="1" type="ORF">LEP1GSC161_4112</name>
</gene>
<feature type="non-terminal residue" evidence="1">
    <location>
        <position position="1"/>
    </location>
</feature>
<evidence type="ECO:0000313" key="1">
    <source>
        <dbReference type="EMBL" id="EMO58624.1"/>
    </source>
</evidence>
<protein>
    <submittedName>
        <fullName evidence="1">Uncharacterized protein</fullName>
    </submittedName>
</protein>
<name>M6W030_9LEPT</name>
<dbReference type="EMBL" id="AKWE02000069">
    <property type="protein sequence ID" value="EMO58624.1"/>
    <property type="molecule type" value="Genomic_DNA"/>
</dbReference>
<dbReference type="Proteomes" id="UP000012149">
    <property type="component" value="Unassembled WGS sequence"/>
</dbReference>
<evidence type="ECO:0000313" key="2">
    <source>
        <dbReference type="Proteomes" id="UP000012149"/>
    </source>
</evidence>
<sequence length="35" mass="4321">NFIILIRFLNYIFHSLKISKIKRKYRSVLIKKVNN</sequence>
<dbReference type="AlphaFoldDB" id="M6W030"/>
<proteinExistence type="predicted"/>
<organism evidence="1 2">
    <name type="scientific">Leptospira santarosai str. CBC1416</name>
    <dbReference type="NCBI Taxonomy" id="1193059"/>
    <lineage>
        <taxon>Bacteria</taxon>
        <taxon>Pseudomonadati</taxon>
        <taxon>Spirochaetota</taxon>
        <taxon>Spirochaetia</taxon>
        <taxon>Leptospirales</taxon>
        <taxon>Leptospiraceae</taxon>
        <taxon>Leptospira</taxon>
    </lineage>
</organism>
<comment type="caution">
    <text evidence="1">The sequence shown here is derived from an EMBL/GenBank/DDBJ whole genome shotgun (WGS) entry which is preliminary data.</text>
</comment>
<accession>M6W030</accession>
<reference evidence="1 2" key="1">
    <citation type="submission" date="2013-01" db="EMBL/GenBank/DDBJ databases">
        <authorList>
            <person name="Harkins D.M."/>
            <person name="Durkin A.S."/>
            <person name="Brinkac L.M."/>
            <person name="Haft D.H."/>
            <person name="Selengut J.D."/>
            <person name="Sanka R."/>
            <person name="DePew J."/>
            <person name="Purushe J."/>
            <person name="Matthias M.A."/>
            <person name="Vinetz J.M."/>
            <person name="Sutton G.G."/>
            <person name="Nierman W.C."/>
            <person name="Fouts D.E."/>
        </authorList>
    </citation>
    <scope>NUCLEOTIDE SEQUENCE [LARGE SCALE GENOMIC DNA]</scope>
    <source>
        <strain evidence="1 2">CBC1416</strain>
    </source>
</reference>